<gene>
    <name evidence="6" type="ORF">PQJ61_04340</name>
</gene>
<keyword evidence="4" id="KW-0479">Metal-binding</keyword>
<organism evidence="6 7">
    <name type="scientific">Candidatus Thalassospirochaeta sargassi</name>
    <dbReference type="NCBI Taxonomy" id="3119039"/>
    <lineage>
        <taxon>Bacteria</taxon>
        <taxon>Pseudomonadati</taxon>
        <taxon>Spirochaetota</taxon>
        <taxon>Spirochaetia</taxon>
        <taxon>Spirochaetales</taxon>
        <taxon>Spirochaetaceae</taxon>
        <taxon>Candidatus Thalassospirochaeta</taxon>
    </lineage>
</organism>
<reference evidence="6 7" key="1">
    <citation type="submission" date="2022-12" db="EMBL/GenBank/DDBJ databases">
        <title>Metagenome assembled genome from gulf of manar.</title>
        <authorList>
            <person name="Kohli P."/>
            <person name="Pk S."/>
            <person name="Venkata Ramana C."/>
            <person name="Sasikala C."/>
        </authorList>
    </citation>
    <scope>NUCLEOTIDE SEQUENCE [LARGE SCALE GENOMIC DNA]</scope>
    <source>
        <strain evidence="6">JB008</strain>
    </source>
</reference>
<dbReference type="PANTHER" id="PTHR11085">
    <property type="entry name" value="NAD-DEPENDENT PROTEIN DEACYLASE SIRTUIN-5, MITOCHONDRIAL-RELATED"/>
    <property type="match status" value="1"/>
</dbReference>
<evidence type="ECO:0000313" key="6">
    <source>
        <dbReference type="EMBL" id="MDC7225975.1"/>
    </source>
</evidence>
<dbReference type="EC" id="2.3.1.286" evidence="1"/>
<comment type="caution">
    <text evidence="6">The sequence shown here is derived from an EMBL/GenBank/DDBJ whole genome shotgun (WGS) entry which is preliminary data.</text>
</comment>
<dbReference type="InterPro" id="IPR026591">
    <property type="entry name" value="Sirtuin_cat_small_dom_sf"/>
</dbReference>
<feature type="binding site" evidence="4">
    <location>
        <position position="147"/>
    </location>
    <ligand>
        <name>Zn(2+)</name>
        <dbReference type="ChEBI" id="CHEBI:29105"/>
    </ligand>
</feature>
<keyword evidence="4" id="KW-0862">Zinc</keyword>
<dbReference type="AlphaFoldDB" id="A0AAJ1IEN1"/>
<dbReference type="InterPro" id="IPR050134">
    <property type="entry name" value="NAD-dep_sirtuin_deacylases"/>
</dbReference>
<sequence>MNELIELIKSAEYVTCFTGAGVSTFSGIRDFRGQNGLYNDPDADKIFDLNYFMHDPSFYYRKSKNFIYVLDQKSPGIVHKMLAGLEHDGYLKAIITQNIDLLHQKAGSKNVIEVHGSPMKHHCLSCGSEWGYEDIAVIVQRDETPKCDKCGGIIKPDITFFGESLPAEAIDEAFNLAAKSDLMLVLGSSLVVQPAASIPLQTVRAGGKIVIVNNMSTPLDSHAWKLFPDLESFSRELQV</sequence>
<name>A0AAJ1IEN1_9SPIO</name>
<feature type="active site" description="Proton acceptor" evidence="4">
    <location>
        <position position="115"/>
    </location>
</feature>
<evidence type="ECO:0000259" key="5">
    <source>
        <dbReference type="PROSITE" id="PS50305"/>
    </source>
</evidence>
<feature type="binding site" evidence="4">
    <location>
        <position position="123"/>
    </location>
    <ligand>
        <name>Zn(2+)</name>
        <dbReference type="ChEBI" id="CHEBI:29105"/>
    </ligand>
</feature>
<evidence type="ECO:0000256" key="1">
    <source>
        <dbReference type="ARBA" id="ARBA00012928"/>
    </source>
</evidence>
<protein>
    <recommendedName>
        <fullName evidence="1">protein acetyllysine N-acetyltransferase</fullName>
        <ecNumber evidence="1">2.3.1.286</ecNumber>
    </recommendedName>
</protein>
<feature type="binding site" evidence="4">
    <location>
        <position position="150"/>
    </location>
    <ligand>
        <name>Zn(2+)</name>
        <dbReference type="ChEBI" id="CHEBI:29105"/>
    </ligand>
</feature>
<dbReference type="Gene3D" id="3.40.50.1220">
    <property type="entry name" value="TPP-binding domain"/>
    <property type="match status" value="1"/>
</dbReference>
<evidence type="ECO:0000313" key="7">
    <source>
        <dbReference type="Proteomes" id="UP001221217"/>
    </source>
</evidence>
<keyword evidence="3" id="KW-0520">NAD</keyword>
<dbReference type="EMBL" id="JAQQAL010000010">
    <property type="protein sequence ID" value="MDC7225975.1"/>
    <property type="molecule type" value="Genomic_DNA"/>
</dbReference>
<dbReference type="Proteomes" id="UP001221217">
    <property type="component" value="Unassembled WGS sequence"/>
</dbReference>
<dbReference type="InterPro" id="IPR026590">
    <property type="entry name" value="Ssirtuin_cat_dom"/>
</dbReference>
<feature type="binding site" evidence="4">
    <location>
        <position position="126"/>
    </location>
    <ligand>
        <name>Zn(2+)</name>
        <dbReference type="ChEBI" id="CHEBI:29105"/>
    </ligand>
</feature>
<dbReference type="GO" id="GO:0046872">
    <property type="term" value="F:metal ion binding"/>
    <property type="evidence" value="ECO:0007669"/>
    <property type="project" value="UniProtKB-KW"/>
</dbReference>
<dbReference type="Gene3D" id="3.30.1600.10">
    <property type="entry name" value="SIR2/SIRT2 'Small Domain"/>
    <property type="match status" value="1"/>
</dbReference>
<feature type="domain" description="Deacetylase sirtuin-type" evidence="5">
    <location>
        <begin position="1"/>
        <end position="239"/>
    </location>
</feature>
<keyword evidence="2" id="KW-0808">Transferase</keyword>
<dbReference type="InterPro" id="IPR029035">
    <property type="entry name" value="DHS-like_NAD/FAD-binding_dom"/>
</dbReference>
<dbReference type="GO" id="GO:0070403">
    <property type="term" value="F:NAD+ binding"/>
    <property type="evidence" value="ECO:0007669"/>
    <property type="project" value="InterPro"/>
</dbReference>
<evidence type="ECO:0000256" key="3">
    <source>
        <dbReference type="ARBA" id="ARBA00023027"/>
    </source>
</evidence>
<proteinExistence type="predicted"/>
<dbReference type="PANTHER" id="PTHR11085:SF4">
    <property type="entry name" value="NAD-DEPENDENT PROTEIN DEACYLASE"/>
    <property type="match status" value="1"/>
</dbReference>
<dbReference type="InterPro" id="IPR003000">
    <property type="entry name" value="Sirtuin"/>
</dbReference>
<dbReference type="Pfam" id="PF02146">
    <property type="entry name" value="SIR2"/>
    <property type="match status" value="1"/>
</dbReference>
<dbReference type="GO" id="GO:0017136">
    <property type="term" value="F:histone deacetylase activity, NAD-dependent"/>
    <property type="evidence" value="ECO:0007669"/>
    <property type="project" value="TreeGrafter"/>
</dbReference>
<evidence type="ECO:0000256" key="2">
    <source>
        <dbReference type="ARBA" id="ARBA00022679"/>
    </source>
</evidence>
<dbReference type="SUPFAM" id="SSF52467">
    <property type="entry name" value="DHS-like NAD/FAD-binding domain"/>
    <property type="match status" value="1"/>
</dbReference>
<dbReference type="PROSITE" id="PS50305">
    <property type="entry name" value="SIRTUIN"/>
    <property type="match status" value="1"/>
</dbReference>
<evidence type="ECO:0000256" key="4">
    <source>
        <dbReference type="PROSITE-ProRule" id="PRU00236"/>
    </source>
</evidence>
<accession>A0AAJ1IEN1</accession>